<name>A0AA39WJV3_9PEZI</name>
<reference evidence="1" key="1">
    <citation type="submission" date="2023-06" db="EMBL/GenBank/DDBJ databases">
        <title>Genome-scale phylogeny and comparative genomics of the fungal order Sordariales.</title>
        <authorList>
            <consortium name="Lawrence Berkeley National Laboratory"/>
            <person name="Hensen N."/>
            <person name="Bonometti L."/>
            <person name="Westerberg I."/>
            <person name="Brannstrom I.O."/>
            <person name="Guillou S."/>
            <person name="Cros-Aarteil S."/>
            <person name="Calhoun S."/>
            <person name="Haridas S."/>
            <person name="Kuo A."/>
            <person name="Mondo S."/>
            <person name="Pangilinan J."/>
            <person name="Riley R."/>
            <person name="Labutti K."/>
            <person name="Andreopoulos B."/>
            <person name="Lipzen A."/>
            <person name="Chen C."/>
            <person name="Yanf M."/>
            <person name="Daum C."/>
            <person name="Ng V."/>
            <person name="Clum A."/>
            <person name="Steindorff A."/>
            <person name="Ohm R."/>
            <person name="Martin F."/>
            <person name="Silar P."/>
            <person name="Natvig D."/>
            <person name="Lalanne C."/>
            <person name="Gautier V."/>
            <person name="Ament-Velasquez S.L."/>
            <person name="Kruys A."/>
            <person name="Hutchinson M.I."/>
            <person name="Powell A.J."/>
            <person name="Barry K."/>
            <person name="Miller A.N."/>
            <person name="Grigoriev I.V."/>
            <person name="Debuchy R."/>
            <person name="Gladieux P."/>
            <person name="Thoren M.H."/>
            <person name="Johannesson H."/>
        </authorList>
    </citation>
    <scope>NUCLEOTIDE SEQUENCE</scope>
    <source>
        <strain evidence="1">CBS 606.72</strain>
    </source>
</reference>
<comment type="caution">
    <text evidence="1">The sequence shown here is derived from an EMBL/GenBank/DDBJ whole genome shotgun (WGS) entry which is preliminary data.</text>
</comment>
<protein>
    <submittedName>
        <fullName evidence="1">Uncharacterized protein</fullName>
    </submittedName>
</protein>
<evidence type="ECO:0000313" key="1">
    <source>
        <dbReference type="EMBL" id="KAK0616727.1"/>
    </source>
</evidence>
<keyword evidence="2" id="KW-1185">Reference proteome</keyword>
<evidence type="ECO:0000313" key="2">
    <source>
        <dbReference type="Proteomes" id="UP001175000"/>
    </source>
</evidence>
<dbReference type="AlphaFoldDB" id="A0AA39WJV3"/>
<dbReference type="Proteomes" id="UP001175000">
    <property type="component" value="Unassembled WGS sequence"/>
</dbReference>
<sequence>MSFGFGLGPNDVFLLGRAVYQASRQLAGEAVEDYEECARTCRRFTELVKLYEPLLVLYREPAVRDLYRDVHEILRKFLCKINCYKPLLGRNRQRWSFRSAVAKLVWPVHSEALRQLSRDLQDKIQLINSFYLVQTIQLPQSNPILHQPRPSRFILEDASGRVRSMPFSDVGTWDDLQQCLVRIYPDLAVIASKSYIFNNTTIRQDILPSSPLIRPLREVVADDERLVMSVILPLGGYLTKRSLKCSRRCELLQNRAEATCSRCGRWVKIHDSFDDEADSLTKIALDAIRAGGKVIQSSDDTSEGTGHTSGLRAFVETFLDEVEALPDSDEDRYSCRVGVMTRHMKLYSDFAQQQPYPFEPTALRVRCLLWTLVEMRQLEEKLITHLVHTIQHSGLWVPRGFQRPTTPLLHKLFSIPHIMLLPVWRCTFDLAADVGQAITNHLFPDGPPVHLAALFSVLVGSESVSYDRVLDGNSSNCHFGLLELDPTYKSALSLREDVLEQWKGRYQNALEEFVVLATD</sequence>
<gene>
    <name evidence="1" type="ORF">B0T14DRAFT_497898</name>
</gene>
<dbReference type="EMBL" id="JAULSU010000005">
    <property type="protein sequence ID" value="KAK0616727.1"/>
    <property type="molecule type" value="Genomic_DNA"/>
</dbReference>
<proteinExistence type="predicted"/>
<organism evidence="1 2">
    <name type="scientific">Immersiella caudata</name>
    <dbReference type="NCBI Taxonomy" id="314043"/>
    <lineage>
        <taxon>Eukaryota</taxon>
        <taxon>Fungi</taxon>
        <taxon>Dikarya</taxon>
        <taxon>Ascomycota</taxon>
        <taxon>Pezizomycotina</taxon>
        <taxon>Sordariomycetes</taxon>
        <taxon>Sordariomycetidae</taxon>
        <taxon>Sordariales</taxon>
        <taxon>Lasiosphaeriaceae</taxon>
        <taxon>Immersiella</taxon>
    </lineage>
</organism>
<accession>A0AA39WJV3</accession>